<dbReference type="InterPro" id="IPR005471">
    <property type="entry name" value="Tscrpt_reg_IclR_N"/>
</dbReference>
<dbReference type="Pfam" id="PF01614">
    <property type="entry name" value="IclR_C"/>
    <property type="match status" value="1"/>
</dbReference>
<dbReference type="SUPFAM" id="SSF55781">
    <property type="entry name" value="GAF domain-like"/>
    <property type="match status" value="1"/>
</dbReference>
<dbReference type="PROSITE" id="PS51078">
    <property type="entry name" value="ICLR_ED"/>
    <property type="match status" value="1"/>
</dbReference>
<evidence type="ECO:0000256" key="4">
    <source>
        <dbReference type="SAM" id="MobiDB-lite"/>
    </source>
</evidence>
<keyword evidence="2" id="KW-0238">DNA-binding</keyword>
<dbReference type="Gene3D" id="1.10.10.10">
    <property type="entry name" value="Winged helix-like DNA-binding domain superfamily/Winged helix DNA-binding domain"/>
    <property type="match status" value="1"/>
</dbReference>
<dbReference type="AlphaFoldDB" id="A0A1H8MKU4"/>
<dbReference type="InterPro" id="IPR014757">
    <property type="entry name" value="Tscrpt_reg_IclR_C"/>
</dbReference>
<dbReference type="PROSITE" id="PS51077">
    <property type="entry name" value="HTH_ICLR"/>
    <property type="match status" value="1"/>
</dbReference>
<dbReference type="GO" id="GO:0003677">
    <property type="term" value="F:DNA binding"/>
    <property type="evidence" value="ECO:0007669"/>
    <property type="project" value="UniProtKB-KW"/>
</dbReference>
<dbReference type="RefSeq" id="WP_093115083.1">
    <property type="nucleotide sequence ID" value="NZ_FODS01000002.1"/>
</dbReference>
<dbReference type="GO" id="GO:0003700">
    <property type="term" value="F:DNA-binding transcription factor activity"/>
    <property type="evidence" value="ECO:0007669"/>
    <property type="project" value="TreeGrafter"/>
</dbReference>
<dbReference type="Proteomes" id="UP000198893">
    <property type="component" value="Unassembled WGS sequence"/>
</dbReference>
<proteinExistence type="predicted"/>
<evidence type="ECO:0000256" key="2">
    <source>
        <dbReference type="ARBA" id="ARBA00023125"/>
    </source>
</evidence>
<feature type="compositionally biased region" description="Basic residues" evidence="4">
    <location>
        <begin position="1"/>
        <end position="12"/>
    </location>
</feature>
<feature type="region of interest" description="Disordered" evidence="4">
    <location>
        <begin position="1"/>
        <end position="20"/>
    </location>
</feature>
<dbReference type="EMBL" id="FODS01000002">
    <property type="protein sequence ID" value="SEO18005.1"/>
    <property type="molecule type" value="Genomic_DNA"/>
</dbReference>
<dbReference type="Pfam" id="PF09339">
    <property type="entry name" value="HTH_IclR"/>
    <property type="match status" value="1"/>
</dbReference>
<dbReference type="NCBIfam" id="NF045644">
    <property type="entry name" value="TransRegBhcR"/>
    <property type="match status" value="1"/>
</dbReference>
<feature type="domain" description="HTH iclR-type" evidence="5">
    <location>
        <begin position="23"/>
        <end position="84"/>
    </location>
</feature>
<dbReference type="STRING" id="569882.SAMN04490248_102137"/>
<gene>
    <name evidence="7" type="ORF">SAMN04490248_102137</name>
</gene>
<dbReference type="GO" id="GO:0045892">
    <property type="term" value="P:negative regulation of DNA-templated transcription"/>
    <property type="evidence" value="ECO:0007669"/>
    <property type="project" value="TreeGrafter"/>
</dbReference>
<evidence type="ECO:0000256" key="1">
    <source>
        <dbReference type="ARBA" id="ARBA00023015"/>
    </source>
</evidence>
<dbReference type="InterPro" id="IPR029016">
    <property type="entry name" value="GAF-like_dom_sf"/>
</dbReference>
<protein>
    <submittedName>
        <fullName evidence="7">Transcriptional regulator, IclR family</fullName>
    </submittedName>
</protein>
<feature type="domain" description="IclR-ED" evidence="6">
    <location>
        <begin position="85"/>
        <end position="267"/>
    </location>
</feature>
<dbReference type="SMART" id="SM00346">
    <property type="entry name" value="HTH_ICLR"/>
    <property type="match status" value="1"/>
</dbReference>
<dbReference type="InterPro" id="IPR054844">
    <property type="entry name" value="TransRegBhcR"/>
</dbReference>
<dbReference type="InterPro" id="IPR050707">
    <property type="entry name" value="HTH_MetabolicPath_Reg"/>
</dbReference>
<dbReference type="SUPFAM" id="SSF46785">
    <property type="entry name" value="Winged helix' DNA-binding domain"/>
    <property type="match status" value="1"/>
</dbReference>
<evidence type="ECO:0000256" key="3">
    <source>
        <dbReference type="ARBA" id="ARBA00023163"/>
    </source>
</evidence>
<dbReference type="PANTHER" id="PTHR30136">
    <property type="entry name" value="HELIX-TURN-HELIX TRANSCRIPTIONAL REGULATOR, ICLR FAMILY"/>
    <property type="match status" value="1"/>
</dbReference>
<evidence type="ECO:0000259" key="5">
    <source>
        <dbReference type="PROSITE" id="PS51077"/>
    </source>
</evidence>
<keyword evidence="8" id="KW-1185">Reference proteome</keyword>
<keyword evidence="1" id="KW-0805">Transcription regulation</keyword>
<accession>A0A1H8MKU4</accession>
<name>A0A1H8MKU4_9RHOB</name>
<dbReference type="InterPro" id="IPR036388">
    <property type="entry name" value="WH-like_DNA-bd_sf"/>
</dbReference>
<dbReference type="InterPro" id="IPR036390">
    <property type="entry name" value="WH_DNA-bd_sf"/>
</dbReference>
<sequence length="268" mass="29072">MPPKLRQRGRPKAFHDQTEKTRIQSLDRALDVLEALAAQGGQTLTEIAEDLGQSPATIYRILTTLEVRGMAEADPGDQTWHVGPGAFRLGSAFLRRASVVERARPVMRSLMESTGETANLAIEKGGKILFLSQVETHETIRAFSPPGTQSPLHASGIGKALLAFADPARIDGFLRDTLEAFTPKTITDPAAMRADLDRIRVCGYSFDDEERTEGMRCIAAPILNFYGEAVAGISVSGPTHRMREDRIEHLGALISRAAADLSRALGAP</sequence>
<organism evidence="7 8">
    <name type="scientific">Salinihabitans flavidus</name>
    <dbReference type="NCBI Taxonomy" id="569882"/>
    <lineage>
        <taxon>Bacteria</taxon>
        <taxon>Pseudomonadati</taxon>
        <taxon>Pseudomonadota</taxon>
        <taxon>Alphaproteobacteria</taxon>
        <taxon>Rhodobacterales</taxon>
        <taxon>Roseobacteraceae</taxon>
        <taxon>Salinihabitans</taxon>
    </lineage>
</organism>
<evidence type="ECO:0000313" key="8">
    <source>
        <dbReference type="Proteomes" id="UP000198893"/>
    </source>
</evidence>
<reference evidence="7 8" key="1">
    <citation type="submission" date="2016-10" db="EMBL/GenBank/DDBJ databases">
        <authorList>
            <person name="de Groot N.N."/>
        </authorList>
    </citation>
    <scope>NUCLEOTIDE SEQUENCE [LARGE SCALE GENOMIC DNA]</scope>
    <source>
        <strain evidence="7 8">DSM 27842</strain>
    </source>
</reference>
<evidence type="ECO:0000259" key="6">
    <source>
        <dbReference type="PROSITE" id="PS51078"/>
    </source>
</evidence>
<dbReference type="PANTHER" id="PTHR30136:SF24">
    <property type="entry name" value="HTH-TYPE TRANSCRIPTIONAL REPRESSOR ALLR"/>
    <property type="match status" value="1"/>
</dbReference>
<evidence type="ECO:0000313" key="7">
    <source>
        <dbReference type="EMBL" id="SEO18005.1"/>
    </source>
</evidence>
<dbReference type="OrthoDB" id="9807558at2"/>
<keyword evidence="3" id="KW-0804">Transcription</keyword>
<dbReference type="Gene3D" id="3.30.450.40">
    <property type="match status" value="1"/>
</dbReference>